<feature type="active site" description="Proton donor/acceptor" evidence="7">
    <location>
        <position position="130"/>
    </location>
</feature>
<keyword evidence="6 7" id="KW-0961">Cell wall biogenesis/degradation</keyword>
<evidence type="ECO:0000256" key="5">
    <source>
        <dbReference type="ARBA" id="ARBA00022984"/>
    </source>
</evidence>
<keyword evidence="3" id="KW-0808">Transferase</keyword>
<sequence>MSHDDLILTPTHVRFRGRRFPCAIGRGGLTDAATKAEGDMATPRGVHHIVDMLYRADRMARPAPWARPIGPRDLWSDDPAHPDYNHLVRAPYAHSCESLRRADPMYDLILVTDWNYPAAVPGRGSAIFLHQWRGPGRPTAGCVAFRRDHLRWIAARLEPFNRLVIA</sequence>
<keyword evidence="4 7" id="KW-0133">Cell shape</keyword>
<comment type="pathway">
    <text evidence="1 7">Cell wall biogenesis; peptidoglycan biosynthesis.</text>
</comment>
<dbReference type="SUPFAM" id="SSF141523">
    <property type="entry name" value="L,D-transpeptidase catalytic domain-like"/>
    <property type="match status" value="1"/>
</dbReference>
<evidence type="ECO:0000256" key="7">
    <source>
        <dbReference type="PROSITE-ProRule" id="PRU01373"/>
    </source>
</evidence>
<dbReference type="RefSeq" id="WP_226748076.1">
    <property type="nucleotide sequence ID" value="NZ_JAJATZ010000003.1"/>
</dbReference>
<dbReference type="PANTHER" id="PTHR38589:SF1">
    <property type="entry name" value="BLR0621 PROTEIN"/>
    <property type="match status" value="1"/>
</dbReference>
<dbReference type="EMBL" id="JAJATZ010000003">
    <property type="protein sequence ID" value="MCB5199306.1"/>
    <property type="molecule type" value="Genomic_DNA"/>
</dbReference>
<gene>
    <name evidence="9" type="ORF">LGQ03_08635</name>
</gene>
<dbReference type="Proteomes" id="UP001138961">
    <property type="component" value="Unassembled WGS sequence"/>
</dbReference>
<evidence type="ECO:0000256" key="1">
    <source>
        <dbReference type="ARBA" id="ARBA00004752"/>
    </source>
</evidence>
<protein>
    <submittedName>
        <fullName evidence="9">L,D-transpeptidase family protein</fullName>
    </submittedName>
</protein>
<evidence type="ECO:0000313" key="9">
    <source>
        <dbReference type="EMBL" id="MCB5199306.1"/>
    </source>
</evidence>
<comment type="similarity">
    <text evidence="2">Belongs to the YkuD family.</text>
</comment>
<evidence type="ECO:0000313" key="10">
    <source>
        <dbReference type="Proteomes" id="UP001138961"/>
    </source>
</evidence>
<keyword evidence="10" id="KW-1185">Reference proteome</keyword>
<feature type="domain" description="L,D-TPase catalytic" evidence="8">
    <location>
        <begin position="1"/>
        <end position="166"/>
    </location>
</feature>
<dbReference type="InterPro" id="IPR038063">
    <property type="entry name" value="Transpep_catalytic_dom"/>
</dbReference>
<feature type="active site" description="Nucleophile" evidence="7">
    <location>
        <position position="142"/>
    </location>
</feature>
<dbReference type="PROSITE" id="PS52029">
    <property type="entry name" value="LD_TPASE"/>
    <property type="match status" value="1"/>
</dbReference>
<evidence type="ECO:0000256" key="4">
    <source>
        <dbReference type="ARBA" id="ARBA00022960"/>
    </source>
</evidence>
<evidence type="ECO:0000256" key="6">
    <source>
        <dbReference type="ARBA" id="ARBA00023316"/>
    </source>
</evidence>
<evidence type="ECO:0000256" key="2">
    <source>
        <dbReference type="ARBA" id="ARBA00005992"/>
    </source>
</evidence>
<dbReference type="CDD" id="cd16913">
    <property type="entry name" value="YkuD_like"/>
    <property type="match status" value="1"/>
</dbReference>
<evidence type="ECO:0000256" key="3">
    <source>
        <dbReference type="ARBA" id="ARBA00022679"/>
    </source>
</evidence>
<proteinExistence type="inferred from homology"/>
<evidence type="ECO:0000259" key="8">
    <source>
        <dbReference type="PROSITE" id="PS52029"/>
    </source>
</evidence>
<keyword evidence="5 7" id="KW-0573">Peptidoglycan synthesis</keyword>
<dbReference type="InterPro" id="IPR005490">
    <property type="entry name" value="LD_TPept_cat_dom"/>
</dbReference>
<name>A0ABS8BUX2_9RHOB</name>
<reference evidence="9" key="1">
    <citation type="submission" date="2021-10" db="EMBL/GenBank/DDBJ databases">
        <title>Loktanella gaetbuli sp. nov., isolated from a tidal flat.</title>
        <authorList>
            <person name="Park S."/>
            <person name="Yoon J.-H."/>
        </authorList>
    </citation>
    <scope>NUCLEOTIDE SEQUENCE</scope>
    <source>
        <strain evidence="9">TSTF-M6</strain>
    </source>
</reference>
<comment type="caution">
    <text evidence="9">The sequence shown here is derived from an EMBL/GenBank/DDBJ whole genome shotgun (WGS) entry which is preliminary data.</text>
</comment>
<dbReference type="PANTHER" id="PTHR38589">
    <property type="entry name" value="BLR0621 PROTEIN"/>
    <property type="match status" value="1"/>
</dbReference>
<dbReference type="Pfam" id="PF03734">
    <property type="entry name" value="YkuD"/>
    <property type="match status" value="1"/>
</dbReference>
<accession>A0ABS8BUX2</accession>
<organism evidence="9 10">
    <name type="scientific">Loktanella gaetbuli</name>
    <dbReference type="NCBI Taxonomy" id="2881335"/>
    <lineage>
        <taxon>Bacteria</taxon>
        <taxon>Pseudomonadati</taxon>
        <taxon>Pseudomonadota</taxon>
        <taxon>Alphaproteobacteria</taxon>
        <taxon>Rhodobacterales</taxon>
        <taxon>Roseobacteraceae</taxon>
        <taxon>Loktanella</taxon>
    </lineage>
</organism>